<sequence>MKSLISNEKGVLLPYTILLFTVVCTAAMFGTGIFVSKQKTALFLTDYYETKVIEFMALQEIFVLLENGEEISGIYRTDRGDVTYKVIPDETEELVAIHLKTAKAETRFSTRVIYSMADRQIVRWIE</sequence>
<proteinExistence type="predicted"/>
<protein>
    <recommendedName>
        <fullName evidence="4">Competence protein ComG</fullName>
    </recommendedName>
</protein>
<feature type="transmembrane region" description="Helical" evidence="1">
    <location>
        <begin position="12"/>
        <end position="35"/>
    </location>
</feature>
<name>A0A1B9B972_9BACI</name>
<organism evidence="2 3">
    <name type="scientific">Pseudobacillus wudalianchiensis</name>
    <dbReference type="NCBI Taxonomy" id="1743143"/>
    <lineage>
        <taxon>Bacteria</taxon>
        <taxon>Bacillati</taxon>
        <taxon>Bacillota</taxon>
        <taxon>Bacilli</taxon>
        <taxon>Bacillales</taxon>
        <taxon>Bacillaceae</taxon>
        <taxon>Pseudobacillus</taxon>
    </lineage>
</organism>
<evidence type="ECO:0000313" key="2">
    <source>
        <dbReference type="EMBL" id="OCA92622.1"/>
    </source>
</evidence>
<keyword evidence="1" id="KW-0472">Membrane</keyword>
<evidence type="ECO:0008006" key="4">
    <source>
        <dbReference type="Google" id="ProtNLM"/>
    </source>
</evidence>
<dbReference type="EMBL" id="MAYT01000001">
    <property type="protein sequence ID" value="OCA92622.1"/>
    <property type="molecule type" value="Genomic_DNA"/>
</dbReference>
<dbReference type="AlphaFoldDB" id="A0A1B9B972"/>
<reference evidence="3" key="1">
    <citation type="submission" date="2016-05" db="EMBL/GenBank/DDBJ databases">
        <authorList>
            <person name="Liu B."/>
            <person name="Wang J."/>
            <person name="Zhu Y."/>
            <person name="Liu G."/>
            <person name="Chen Q."/>
            <person name="Chen Z."/>
            <person name="Lan J."/>
            <person name="Che J."/>
            <person name="Ge C."/>
            <person name="Shi H."/>
            <person name="Pan Z."/>
            <person name="Liu X."/>
        </authorList>
    </citation>
    <scope>NUCLEOTIDE SEQUENCE [LARGE SCALE GENOMIC DNA]</scope>
    <source>
        <strain evidence="3">FJAT-27215</strain>
    </source>
</reference>
<gene>
    <name evidence="2" type="ORF">A8F95_02705</name>
</gene>
<keyword evidence="1" id="KW-0812">Transmembrane</keyword>
<dbReference type="RefSeq" id="WP_065409112.1">
    <property type="nucleotide sequence ID" value="NZ_MAYT01000001.1"/>
</dbReference>
<keyword evidence="3" id="KW-1185">Reference proteome</keyword>
<evidence type="ECO:0000313" key="3">
    <source>
        <dbReference type="Proteomes" id="UP000092578"/>
    </source>
</evidence>
<dbReference type="Proteomes" id="UP000092578">
    <property type="component" value="Unassembled WGS sequence"/>
</dbReference>
<comment type="caution">
    <text evidence="2">The sequence shown here is derived from an EMBL/GenBank/DDBJ whole genome shotgun (WGS) entry which is preliminary data.</text>
</comment>
<evidence type="ECO:0000256" key="1">
    <source>
        <dbReference type="SAM" id="Phobius"/>
    </source>
</evidence>
<keyword evidence="1" id="KW-1133">Transmembrane helix</keyword>
<accession>A0A1B9B972</accession>